<proteinExistence type="predicted"/>
<dbReference type="OMA" id="DHPENDY"/>
<comment type="caution">
    <text evidence="1">The sequence shown here is derived from an EMBL/GenBank/DDBJ whole genome shotgun (WGS) entry which is preliminary data.</text>
</comment>
<gene>
    <name evidence="1" type="ORF">FOZ63_005438</name>
</gene>
<accession>A0A7J6SPR3</accession>
<organism evidence="1 2">
    <name type="scientific">Perkinsus olseni</name>
    <name type="common">Perkinsus atlanticus</name>
    <dbReference type="NCBI Taxonomy" id="32597"/>
    <lineage>
        <taxon>Eukaryota</taxon>
        <taxon>Sar</taxon>
        <taxon>Alveolata</taxon>
        <taxon>Perkinsozoa</taxon>
        <taxon>Perkinsea</taxon>
        <taxon>Perkinsida</taxon>
        <taxon>Perkinsidae</taxon>
        <taxon>Perkinsus</taxon>
    </lineage>
</organism>
<protein>
    <submittedName>
        <fullName evidence="1">Uncharacterized protein</fullName>
    </submittedName>
</protein>
<evidence type="ECO:0000313" key="1">
    <source>
        <dbReference type="EMBL" id="KAF4734120.1"/>
    </source>
</evidence>
<dbReference type="EMBL" id="JABANO010017063">
    <property type="protein sequence ID" value="KAF4734120.1"/>
    <property type="molecule type" value="Genomic_DNA"/>
</dbReference>
<name>A0A7J6SPR3_PEROL</name>
<keyword evidence="2" id="KW-1185">Reference proteome</keyword>
<dbReference type="AlphaFoldDB" id="A0A7J6SPR3"/>
<feature type="non-terminal residue" evidence="1">
    <location>
        <position position="1"/>
    </location>
</feature>
<evidence type="ECO:0000313" key="2">
    <source>
        <dbReference type="Proteomes" id="UP000553632"/>
    </source>
</evidence>
<sequence length="111" mass="11968">TSVVPTNLPETSVVPTNLPTNEDLAGDWCGETPLGPIKVTPEVSGAVTLFVAGETFTAEYYLDGFEIVFTNPDEDLAALLQQLDSSLYAVYTDEGVYVELVNVFSTTITRC</sequence>
<reference evidence="1 2" key="1">
    <citation type="submission" date="2020-04" db="EMBL/GenBank/DDBJ databases">
        <title>Perkinsus olseni comparative genomics.</title>
        <authorList>
            <person name="Bogema D.R."/>
        </authorList>
    </citation>
    <scope>NUCLEOTIDE SEQUENCE [LARGE SCALE GENOMIC DNA]</scope>
    <source>
        <strain evidence="1 2">ATCC PRA-207</strain>
    </source>
</reference>
<dbReference type="Proteomes" id="UP000553632">
    <property type="component" value="Unassembled WGS sequence"/>
</dbReference>